<reference evidence="2" key="1">
    <citation type="submission" date="2016-11" db="EMBL/GenBank/DDBJ databases">
        <authorList>
            <person name="Varghese N."/>
            <person name="Submissions S."/>
        </authorList>
    </citation>
    <scope>NUCLEOTIDE SEQUENCE [LARGE SCALE GENOMIC DNA]</scope>
    <source>
        <strain evidence="2">YR203</strain>
    </source>
</reference>
<dbReference type="AlphaFoldDB" id="A0A1M5BR85"/>
<name>A0A1M5BR85_9FLAO</name>
<protein>
    <submittedName>
        <fullName evidence="1">Uncharacterized protein</fullName>
    </submittedName>
</protein>
<evidence type="ECO:0000313" key="2">
    <source>
        <dbReference type="Proteomes" id="UP000184108"/>
    </source>
</evidence>
<dbReference type="PROSITE" id="PS51257">
    <property type="entry name" value="PROKAR_LIPOPROTEIN"/>
    <property type="match status" value="1"/>
</dbReference>
<gene>
    <name evidence="1" type="ORF">SAMN02787073_2348</name>
</gene>
<organism evidence="1 2">
    <name type="scientific">Chryseobacterium vrystaatense</name>
    <dbReference type="NCBI Taxonomy" id="307480"/>
    <lineage>
        <taxon>Bacteria</taxon>
        <taxon>Pseudomonadati</taxon>
        <taxon>Bacteroidota</taxon>
        <taxon>Flavobacteriia</taxon>
        <taxon>Flavobacteriales</taxon>
        <taxon>Weeksellaceae</taxon>
        <taxon>Chryseobacterium group</taxon>
        <taxon>Chryseobacterium</taxon>
    </lineage>
</organism>
<proteinExistence type="predicted"/>
<dbReference type="Proteomes" id="UP000184108">
    <property type="component" value="Unassembled WGS sequence"/>
</dbReference>
<evidence type="ECO:0000313" key="1">
    <source>
        <dbReference type="EMBL" id="SHF44767.1"/>
    </source>
</evidence>
<dbReference type="EMBL" id="FQVE01000002">
    <property type="protein sequence ID" value="SHF44767.1"/>
    <property type="molecule type" value="Genomic_DNA"/>
</dbReference>
<accession>A0A1M5BR85</accession>
<sequence>MATMRYLLLIATMTLIFSCNKEDKAERKILKIFEPHPCYENFIVNDSLPPTMSFPNHTAFIAKIKKENLRPFYISDLNNDGQDDYVVNIKPKKNYKGRQTILDVFPLNLCDEMGNIAIVLSQKSGQYKIFNPYKDLHQVPIAIKLSPDGKFIHVLKPKYDSSKNYDPVNFYDTDVLTIKNNVATEYIKAPIKHKINNVRIEFEGKFVMTLDFKDKKMYLDDTWINDLDADKTYFKKISKEDEEQIQMLLNDMDFTHIDNSENTPIKSMGDYLLDINYDSDQNKEILNYGKNGGLRTINFYDQILLYLYQFGWTEIEYMND</sequence>